<proteinExistence type="predicted"/>
<sequence length="105" mass="12473">MTQQPTKRPIRRGRIFPEHTIPKEELDRRDAERKARYQLCRPVFERVRDELIADHYNWFMIIEPNSGDYFIDPDEDVAVQKARQHYPSGILVIFRINETGACGMI</sequence>
<dbReference type="EMBL" id="JACXAE010000017">
    <property type="protein sequence ID" value="MBD2771332.1"/>
    <property type="molecule type" value="Genomic_DNA"/>
</dbReference>
<comment type="caution">
    <text evidence="1">The sequence shown here is derived from an EMBL/GenBank/DDBJ whole genome shotgun (WGS) entry which is preliminary data.</text>
</comment>
<evidence type="ECO:0000313" key="2">
    <source>
        <dbReference type="Proteomes" id="UP000629098"/>
    </source>
</evidence>
<keyword evidence="2" id="KW-1185">Reference proteome</keyword>
<reference evidence="1" key="1">
    <citation type="submission" date="2020-09" db="EMBL/GenBank/DDBJ databases">
        <title>Iningainema tapete sp. nov. (Scytonemataceae, Cyanobacteria) from greenhouses in central Florida (USA) produces two types of nodularin with biosynthetic potential for microcystin-LR and anabaenopeptins.</title>
        <authorList>
            <person name="Berthold D.E."/>
            <person name="Lefler F.W."/>
            <person name="Huang I.-S."/>
            <person name="Abdulla H."/>
            <person name="Zimba P.V."/>
            <person name="Laughinghouse H.D. IV."/>
        </authorList>
    </citation>
    <scope>NUCLEOTIDE SEQUENCE</scope>
    <source>
        <strain evidence="1">BLCCT55</strain>
    </source>
</reference>
<accession>A0A8J7BW82</accession>
<dbReference type="AlphaFoldDB" id="A0A8J7BW82"/>
<dbReference type="RefSeq" id="WP_190825629.1">
    <property type="nucleotide sequence ID" value="NZ_CAWPPI010000017.1"/>
</dbReference>
<organism evidence="1 2">
    <name type="scientific">Iningainema tapete BLCC-T55</name>
    <dbReference type="NCBI Taxonomy" id="2748662"/>
    <lineage>
        <taxon>Bacteria</taxon>
        <taxon>Bacillati</taxon>
        <taxon>Cyanobacteriota</taxon>
        <taxon>Cyanophyceae</taxon>
        <taxon>Nostocales</taxon>
        <taxon>Scytonemataceae</taxon>
        <taxon>Iningainema tapete</taxon>
    </lineage>
</organism>
<evidence type="ECO:0000313" key="1">
    <source>
        <dbReference type="EMBL" id="MBD2771332.1"/>
    </source>
</evidence>
<dbReference type="Proteomes" id="UP000629098">
    <property type="component" value="Unassembled WGS sequence"/>
</dbReference>
<protein>
    <submittedName>
        <fullName evidence="1">Uncharacterized protein</fullName>
    </submittedName>
</protein>
<gene>
    <name evidence="1" type="ORF">ICL16_04145</name>
</gene>
<name>A0A8J7BW82_9CYAN</name>